<gene>
    <name evidence="2" type="ORF">F3J38_00030</name>
</gene>
<dbReference type="Proteomes" id="UP000780690">
    <property type="component" value="Unassembled WGS sequence"/>
</dbReference>
<sequence>MDVKDWILVIIIFACGIITLTEAVFFMRRGVYTLRFKGTSRREYVHRSDRCEVYWLYMLLHTCAGFAMIVLGFWIMQLDPTVNGWYAAIRGHFTL</sequence>
<protein>
    <submittedName>
        <fullName evidence="2">DUF2542 family protein</fullName>
    </submittedName>
</protein>
<feature type="transmembrane region" description="Helical" evidence="1">
    <location>
        <begin position="6"/>
        <end position="27"/>
    </location>
</feature>
<dbReference type="EMBL" id="VWXD01000001">
    <property type="protein sequence ID" value="NIE98461.1"/>
    <property type="molecule type" value="Genomic_DNA"/>
</dbReference>
<keyword evidence="1" id="KW-0812">Transmembrane</keyword>
<reference evidence="2 3" key="1">
    <citation type="journal article" date="2019" name="bioRxiv">
        <title>Bacteria contribute to plant secondary compound degradation in a generalist herbivore system.</title>
        <authorList>
            <person name="Francoeur C.B."/>
            <person name="Khadempour L."/>
            <person name="Moreira-Soto R.D."/>
            <person name="Gotting K."/>
            <person name="Book A.J."/>
            <person name="Pinto-Tomas A.A."/>
            <person name="Keefover-Ring K."/>
            <person name="Currie C.R."/>
        </authorList>
    </citation>
    <scope>NUCLEOTIDE SEQUENCE [LARGE SCALE GENOMIC DNA]</scope>
    <source>
        <strain evidence="2 3">Acro-805</strain>
    </source>
</reference>
<dbReference type="RefSeq" id="WP_167133840.1">
    <property type="nucleotide sequence ID" value="NZ_VWXD01000001.1"/>
</dbReference>
<evidence type="ECO:0000256" key="1">
    <source>
        <dbReference type="SAM" id="Phobius"/>
    </source>
</evidence>
<dbReference type="Pfam" id="PF10808">
    <property type="entry name" value="DUF2542"/>
    <property type="match status" value="1"/>
</dbReference>
<feature type="transmembrane region" description="Helical" evidence="1">
    <location>
        <begin position="54"/>
        <end position="76"/>
    </location>
</feature>
<keyword evidence="1" id="KW-0472">Membrane</keyword>
<name>A0ABX0QUG3_9GAMM</name>
<organism evidence="2 3">
    <name type="scientific">Candidatus Pantoea formicae</name>
    <dbReference type="NCBI Taxonomy" id="2608355"/>
    <lineage>
        <taxon>Bacteria</taxon>
        <taxon>Pseudomonadati</taxon>
        <taxon>Pseudomonadota</taxon>
        <taxon>Gammaproteobacteria</taxon>
        <taxon>Enterobacterales</taxon>
        <taxon>Erwiniaceae</taxon>
        <taxon>Pantoea</taxon>
    </lineage>
</organism>
<keyword evidence="1" id="KW-1133">Transmembrane helix</keyword>
<keyword evidence="3" id="KW-1185">Reference proteome</keyword>
<evidence type="ECO:0000313" key="2">
    <source>
        <dbReference type="EMBL" id="NIE98461.1"/>
    </source>
</evidence>
<evidence type="ECO:0000313" key="3">
    <source>
        <dbReference type="Proteomes" id="UP000780690"/>
    </source>
</evidence>
<dbReference type="InterPro" id="IPR020155">
    <property type="entry name" value="Uncharacterised_YeiS"/>
</dbReference>
<proteinExistence type="predicted"/>
<accession>A0ABX0QUG3</accession>
<comment type="caution">
    <text evidence="2">The sequence shown here is derived from an EMBL/GenBank/DDBJ whole genome shotgun (WGS) entry which is preliminary data.</text>
</comment>